<dbReference type="OrthoDB" id="6604875at2759"/>
<dbReference type="EMBL" id="ML213590">
    <property type="protein sequence ID" value="TFK44498.1"/>
    <property type="molecule type" value="Genomic_DNA"/>
</dbReference>
<organism evidence="3 4">
    <name type="scientific">Crucibulum laeve</name>
    <dbReference type="NCBI Taxonomy" id="68775"/>
    <lineage>
        <taxon>Eukaryota</taxon>
        <taxon>Fungi</taxon>
        <taxon>Dikarya</taxon>
        <taxon>Basidiomycota</taxon>
        <taxon>Agaricomycotina</taxon>
        <taxon>Agaricomycetes</taxon>
        <taxon>Agaricomycetidae</taxon>
        <taxon>Agaricales</taxon>
        <taxon>Agaricineae</taxon>
        <taxon>Nidulariaceae</taxon>
        <taxon>Crucibulum</taxon>
    </lineage>
</organism>
<dbReference type="Pfam" id="PF15055">
    <property type="entry name" value="DMAC1_Dmo2"/>
    <property type="match status" value="1"/>
</dbReference>
<dbReference type="InterPro" id="IPR028036">
    <property type="entry name" value="DMAC1-like_dom"/>
</dbReference>
<reference evidence="3 4" key="1">
    <citation type="journal article" date="2019" name="Nat. Ecol. Evol.">
        <title>Megaphylogeny resolves global patterns of mushroom evolution.</title>
        <authorList>
            <person name="Varga T."/>
            <person name="Krizsan K."/>
            <person name="Foldi C."/>
            <person name="Dima B."/>
            <person name="Sanchez-Garcia M."/>
            <person name="Sanchez-Ramirez S."/>
            <person name="Szollosi G.J."/>
            <person name="Szarkandi J.G."/>
            <person name="Papp V."/>
            <person name="Albert L."/>
            <person name="Andreopoulos W."/>
            <person name="Angelini C."/>
            <person name="Antonin V."/>
            <person name="Barry K.W."/>
            <person name="Bougher N.L."/>
            <person name="Buchanan P."/>
            <person name="Buyck B."/>
            <person name="Bense V."/>
            <person name="Catcheside P."/>
            <person name="Chovatia M."/>
            <person name="Cooper J."/>
            <person name="Damon W."/>
            <person name="Desjardin D."/>
            <person name="Finy P."/>
            <person name="Geml J."/>
            <person name="Haridas S."/>
            <person name="Hughes K."/>
            <person name="Justo A."/>
            <person name="Karasinski D."/>
            <person name="Kautmanova I."/>
            <person name="Kiss B."/>
            <person name="Kocsube S."/>
            <person name="Kotiranta H."/>
            <person name="LaButti K.M."/>
            <person name="Lechner B.E."/>
            <person name="Liimatainen K."/>
            <person name="Lipzen A."/>
            <person name="Lukacs Z."/>
            <person name="Mihaltcheva S."/>
            <person name="Morgado L.N."/>
            <person name="Niskanen T."/>
            <person name="Noordeloos M.E."/>
            <person name="Ohm R.A."/>
            <person name="Ortiz-Santana B."/>
            <person name="Ovrebo C."/>
            <person name="Racz N."/>
            <person name="Riley R."/>
            <person name="Savchenko A."/>
            <person name="Shiryaev A."/>
            <person name="Soop K."/>
            <person name="Spirin V."/>
            <person name="Szebenyi C."/>
            <person name="Tomsovsky M."/>
            <person name="Tulloss R.E."/>
            <person name="Uehling J."/>
            <person name="Grigoriev I.V."/>
            <person name="Vagvolgyi C."/>
            <person name="Papp T."/>
            <person name="Martin F.M."/>
            <person name="Miettinen O."/>
            <person name="Hibbett D.S."/>
            <person name="Nagy L.G."/>
        </authorList>
    </citation>
    <scope>NUCLEOTIDE SEQUENCE [LARGE SCALE GENOMIC DNA]</scope>
    <source>
        <strain evidence="3 4">CBS 166.37</strain>
    </source>
</reference>
<protein>
    <recommendedName>
        <fullName evidence="2">Distal membrane-arm assembly complex protein 1-like domain-containing protein</fullName>
    </recommendedName>
</protein>
<dbReference type="Proteomes" id="UP000308652">
    <property type="component" value="Unassembled WGS sequence"/>
</dbReference>
<dbReference type="STRING" id="68775.A0A5C3MKP9"/>
<name>A0A5C3MKP9_9AGAR</name>
<gene>
    <name evidence="3" type="ORF">BDQ12DRAFT_730552</name>
</gene>
<evidence type="ECO:0000259" key="2">
    <source>
        <dbReference type="Pfam" id="PF15055"/>
    </source>
</evidence>
<evidence type="ECO:0000313" key="4">
    <source>
        <dbReference type="Proteomes" id="UP000308652"/>
    </source>
</evidence>
<feature type="domain" description="Distal membrane-arm assembly complex protein 1-like" evidence="2">
    <location>
        <begin position="26"/>
        <end position="68"/>
    </location>
</feature>
<proteinExistence type="predicted"/>
<feature type="region of interest" description="Disordered" evidence="1">
    <location>
        <begin position="1"/>
        <end position="21"/>
    </location>
</feature>
<evidence type="ECO:0000313" key="3">
    <source>
        <dbReference type="EMBL" id="TFK44498.1"/>
    </source>
</evidence>
<sequence length="96" mass="10084">MSTMSSVPATAHTAKEQDNSKPVYQDCLQCRIIGTGTLVGVGSYALWQSRAAAPGKKIHKALLAGVGMAFLAGGAIRWMQCAERYTNTGVLATSLP</sequence>
<dbReference type="AlphaFoldDB" id="A0A5C3MKP9"/>
<accession>A0A5C3MKP9</accession>
<keyword evidence="4" id="KW-1185">Reference proteome</keyword>
<evidence type="ECO:0000256" key="1">
    <source>
        <dbReference type="SAM" id="MobiDB-lite"/>
    </source>
</evidence>